<evidence type="ECO:0000256" key="1">
    <source>
        <dbReference type="SAM" id="MobiDB-lite"/>
    </source>
</evidence>
<keyword evidence="5" id="KW-1185">Reference proteome</keyword>
<protein>
    <submittedName>
        <fullName evidence="4">Uncharacterized protein</fullName>
    </submittedName>
</protein>
<name>A0ABP0P6L3_9DINO</name>
<dbReference type="EMBL" id="CAXAMN010022422">
    <property type="protein sequence ID" value="CAK9069231.1"/>
    <property type="molecule type" value="Genomic_DNA"/>
</dbReference>
<feature type="non-terminal residue" evidence="4">
    <location>
        <position position="217"/>
    </location>
</feature>
<reference evidence="4 5" key="1">
    <citation type="submission" date="2024-02" db="EMBL/GenBank/DDBJ databases">
        <authorList>
            <person name="Chen Y."/>
            <person name="Shah S."/>
            <person name="Dougan E. K."/>
            <person name="Thang M."/>
            <person name="Chan C."/>
        </authorList>
    </citation>
    <scope>NUCLEOTIDE SEQUENCE [LARGE SCALE GENOMIC DNA]</scope>
</reference>
<feature type="non-terminal residue" evidence="4">
    <location>
        <position position="1"/>
    </location>
</feature>
<sequence>EELDREIAELQRLKDLKEERKKQKLAQLELLKKELNGPPKEHLPAKPSPPATPAKPMTATKVAGGSRFSLARACNNPNRATMEMVKAWQAGGAAKAALIEKWGKSADVAEVTLELIEENLRVDDKSKNAYLTPEAVLQHYHGNKEKAEKAMKIAEEDGRTIDDPNLGAEHKLYKLRTEMTETDLVRHIELWRTKILPLAQDTRKEAAELFETLILAC</sequence>
<dbReference type="EMBL" id="CAXAMN010022491">
    <property type="protein sequence ID" value="CAK9070323.1"/>
    <property type="molecule type" value="Genomic_DNA"/>
</dbReference>
<gene>
    <name evidence="2" type="ORF">CCMP2556_LOCUS34029</name>
    <name evidence="3" type="ORF">CCMP2556_LOCUS34583</name>
    <name evidence="4" type="ORF">CCMP2556_LOCUS34584</name>
</gene>
<organism evidence="4 5">
    <name type="scientific">Durusdinium trenchii</name>
    <dbReference type="NCBI Taxonomy" id="1381693"/>
    <lineage>
        <taxon>Eukaryota</taxon>
        <taxon>Sar</taxon>
        <taxon>Alveolata</taxon>
        <taxon>Dinophyceae</taxon>
        <taxon>Suessiales</taxon>
        <taxon>Symbiodiniaceae</taxon>
        <taxon>Durusdinium</taxon>
    </lineage>
</organism>
<evidence type="ECO:0000313" key="5">
    <source>
        <dbReference type="Proteomes" id="UP001642484"/>
    </source>
</evidence>
<dbReference type="Proteomes" id="UP001642484">
    <property type="component" value="Unassembled WGS sequence"/>
</dbReference>
<evidence type="ECO:0000313" key="4">
    <source>
        <dbReference type="EMBL" id="CAK9070325.1"/>
    </source>
</evidence>
<feature type="region of interest" description="Disordered" evidence="1">
    <location>
        <begin position="31"/>
        <end position="59"/>
    </location>
</feature>
<comment type="caution">
    <text evidence="4">The sequence shown here is derived from an EMBL/GenBank/DDBJ whole genome shotgun (WGS) entry which is preliminary data.</text>
</comment>
<evidence type="ECO:0000313" key="2">
    <source>
        <dbReference type="EMBL" id="CAK9069231.1"/>
    </source>
</evidence>
<proteinExistence type="predicted"/>
<dbReference type="EMBL" id="CAXAMN010022492">
    <property type="protein sequence ID" value="CAK9070325.1"/>
    <property type="molecule type" value="Genomic_DNA"/>
</dbReference>
<feature type="compositionally biased region" description="Basic and acidic residues" evidence="1">
    <location>
        <begin position="31"/>
        <end position="44"/>
    </location>
</feature>
<accession>A0ABP0P6L3</accession>
<evidence type="ECO:0000313" key="3">
    <source>
        <dbReference type="EMBL" id="CAK9070323.1"/>
    </source>
</evidence>